<dbReference type="PROSITE" id="PS50929">
    <property type="entry name" value="ABC_TM1F"/>
    <property type="match status" value="1"/>
</dbReference>
<sequence>MIRTLLSLLPAGSRRTINAHLALTTLGVVLRAVGVVLLIPLVAGLFGDEPGRAWPWLGALALVTTTGWAVDAAAARRGFALGFGLLDTGQRTVADRIADIRLTWFTAENVATSRQAIAATGPDLVGLVIYLVTPLLNGILLPVAISVALIPVSWQLGLAALAGVPVLLAAFWASGRLGRDADRAAATTNSALTERIMEFARTQQALRAARRAEPARSHAGAALSSQHGVSVRLLLLQVPGQLVFGLAGQLALLLLAGTTVTLTVRGTLTPPEAVALIVVVVRYLEPFTTVAELSPGVESCIATLRRIRSVLDAPADSTGTRGTRYATPAAPPRIELRKVTFGYDGTGTPPVLDGLDLVLEPGTTTALVGPSGSGKSTVLALLAGLYRPASGSVLIDGADCATLDARSRRALVSAVFQDPYLFDGTVRDNILAGAPEADDDAVERAACLARADIVVRRLPDGWASRVGEAGTTLSGGERQRVSIARALLKPAPVLLIDEATSALDSENEAAVTGALTTDPLPRTKVIVAHRLASIRTADRVVFLEEGRVVEDGTVDELLATGGRFADFWQQQDSAGAWRLSAPRPELRPRPA</sequence>
<feature type="transmembrane region" description="Helical" evidence="7">
    <location>
        <begin position="156"/>
        <end position="173"/>
    </location>
</feature>
<keyword evidence="3" id="KW-0547">Nucleotide-binding</keyword>
<dbReference type="Pfam" id="PF00005">
    <property type="entry name" value="ABC_tran"/>
    <property type="match status" value="1"/>
</dbReference>
<dbReference type="SUPFAM" id="SSF90123">
    <property type="entry name" value="ABC transporter transmembrane region"/>
    <property type="match status" value="1"/>
</dbReference>
<keyword evidence="11" id="KW-1185">Reference proteome</keyword>
<gene>
    <name evidence="10" type="ORF">GCM10010422_00580</name>
</gene>
<keyword evidence="5 7" id="KW-1133">Transmembrane helix</keyword>
<evidence type="ECO:0000313" key="11">
    <source>
        <dbReference type="Proteomes" id="UP001501721"/>
    </source>
</evidence>
<evidence type="ECO:0000259" key="9">
    <source>
        <dbReference type="PROSITE" id="PS50929"/>
    </source>
</evidence>
<dbReference type="InterPro" id="IPR003593">
    <property type="entry name" value="AAA+_ATPase"/>
</dbReference>
<name>A0ABN3KNB7_9ACTN</name>
<dbReference type="RefSeq" id="WP_346081820.1">
    <property type="nucleotide sequence ID" value="NZ_BAAATL010000001.1"/>
</dbReference>
<feature type="domain" description="ABC transmembrane type-1" evidence="9">
    <location>
        <begin position="21"/>
        <end position="299"/>
    </location>
</feature>
<dbReference type="InterPro" id="IPR027417">
    <property type="entry name" value="P-loop_NTPase"/>
</dbReference>
<accession>A0ABN3KNB7</accession>
<dbReference type="SUPFAM" id="SSF52540">
    <property type="entry name" value="P-loop containing nucleoside triphosphate hydrolases"/>
    <property type="match status" value="1"/>
</dbReference>
<comment type="caution">
    <text evidence="10">The sequence shown here is derived from an EMBL/GenBank/DDBJ whole genome shotgun (WGS) entry which is preliminary data.</text>
</comment>
<dbReference type="InterPro" id="IPR017871">
    <property type="entry name" value="ABC_transporter-like_CS"/>
</dbReference>
<dbReference type="Proteomes" id="UP001501721">
    <property type="component" value="Unassembled WGS sequence"/>
</dbReference>
<dbReference type="GO" id="GO:0005524">
    <property type="term" value="F:ATP binding"/>
    <property type="evidence" value="ECO:0007669"/>
    <property type="project" value="UniProtKB-KW"/>
</dbReference>
<keyword evidence="2 7" id="KW-0812">Transmembrane</keyword>
<dbReference type="InterPro" id="IPR011527">
    <property type="entry name" value="ABC1_TM_dom"/>
</dbReference>
<evidence type="ECO:0000313" key="10">
    <source>
        <dbReference type="EMBL" id="GAA2464140.1"/>
    </source>
</evidence>
<feature type="transmembrane region" description="Helical" evidence="7">
    <location>
        <begin position="242"/>
        <end position="264"/>
    </location>
</feature>
<proteinExistence type="predicted"/>
<dbReference type="PROSITE" id="PS00211">
    <property type="entry name" value="ABC_TRANSPORTER_1"/>
    <property type="match status" value="1"/>
</dbReference>
<reference evidence="10 11" key="1">
    <citation type="journal article" date="2019" name="Int. J. Syst. Evol. Microbiol.">
        <title>The Global Catalogue of Microorganisms (GCM) 10K type strain sequencing project: providing services to taxonomists for standard genome sequencing and annotation.</title>
        <authorList>
            <consortium name="The Broad Institute Genomics Platform"/>
            <consortium name="The Broad Institute Genome Sequencing Center for Infectious Disease"/>
            <person name="Wu L."/>
            <person name="Ma J."/>
        </authorList>
    </citation>
    <scope>NUCLEOTIDE SEQUENCE [LARGE SCALE GENOMIC DNA]</scope>
    <source>
        <strain evidence="10 11">JCM 6923</strain>
    </source>
</reference>
<dbReference type="PANTHER" id="PTHR24221">
    <property type="entry name" value="ATP-BINDING CASSETTE SUB-FAMILY B"/>
    <property type="match status" value="1"/>
</dbReference>
<organism evidence="10 11">
    <name type="scientific">Streptomyces graminearus</name>
    <dbReference type="NCBI Taxonomy" id="284030"/>
    <lineage>
        <taxon>Bacteria</taxon>
        <taxon>Bacillati</taxon>
        <taxon>Actinomycetota</taxon>
        <taxon>Actinomycetes</taxon>
        <taxon>Kitasatosporales</taxon>
        <taxon>Streptomycetaceae</taxon>
        <taxon>Streptomyces</taxon>
    </lineage>
</organism>
<dbReference type="PROSITE" id="PS50893">
    <property type="entry name" value="ABC_TRANSPORTER_2"/>
    <property type="match status" value="1"/>
</dbReference>
<keyword evidence="6 7" id="KW-0472">Membrane</keyword>
<feature type="transmembrane region" description="Helical" evidence="7">
    <location>
        <begin position="124"/>
        <end position="150"/>
    </location>
</feature>
<dbReference type="InterPro" id="IPR036640">
    <property type="entry name" value="ABC1_TM_sf"/>
</dbReference>
<dbReference type="InterPro" id="IPR039421">
    <property type="entry name" value="Type_1_exporter"/>
</dbReference>
<evidence type="ECO:0000256" key="3">
    <source>
        <dbReference type="ARBA" id="ARBA00022741"/>
    </source>
</evidence>
<dbReference type="EMBL" id="BAAATL010000001">
    <property type="protein sequence ID" value="GAA2464140.1"/>
    <property type="molecule type" value="Genomic_DNA"/>
</dbReference>
<dbReference type="Gene3D" id="3.40.50.300">
    <property type="entry name" value="P-loop containing nucleotide triphosphate hydrolases"/>
    <property type="match status" value="1"/>
</dbReference>
<dbReference type="Gene3D" id="1.20.1560.10">
    <property type="entry name" value="ABC transporter type 1, transmembrane domain"/>
    <property type="match status" value="1"/>
</dbReference>
<evidence type="ECO:0000256" key="4">
    <source>
        <dbReference type="ARBA" id="ARBA00022840"/>
    </source>
</evidence>
<evidence type="ECO:0000259" key="8">
    <source>
        <dbReference type="PROSITE" id="PS50893"/>
    </source>
</evidence>
<feature type="transmembrane region" description="Helical" evidence="7">
    <location>
        <begin position="53"/>
        <end position="70"/>
    </location>
</feature>
<dbReference type="PANTHER" id="PTHR24221:SF654">
    <property type="entry name" value="ATP-BINDING CASSETTE SUB-FAMILY B MEMBER 6"/>
    <property type="match status" value="1"/>
</dbReference>
<evidence type="ECO:0000256" key="1">
    <source>
        <dbReference type="ARBA" id="ARBA00004651"/>
    </source>
</evidence>
<protein>
    <submittedName>
        <fullName evidence="10">ABC transporter ATP-binding protein</fullName>
    </submittedName>
</protein>
<evidence type="ECO:0000256" key="2">
    <source>
        <dbReference type="ARBA" id="ARBA00022692"/>
    </source>
</evidence>
<comment type="subcellular location">
    <subcellularLocation>
        <location evidence="1">Cell membrane</location>
        <topology evidence="1">Multi-pass membrane protein</topology>
    </subcellularLocation>
</comment>
<feature type="domain" description="ABC transporter" evidence="8">
    <location>
        <begin position="334"/>
        <end position="570"/>
    </location>
</feature>
<dbReference type="SMART" id="SM00382">
    <property type="entry name" value="AAA"/>
    <property type="match status" value="1"/>
</dbReference>
<evidence type="ECO:0000256" key="7">
    <source>
        <dbReference type="SAM" id="Phobius"/>
    </source>
</evidence>
<keyword evidence="4 10" id="KW-0067">ATP-binding</keyword>
<evidence type="ECO:0000256" key="5">
    <source>
        <dbReference type="ARBA" id="ARBA00022989"/>
    </source>
</evidence>
<feature type="transmembrane region" description="Helical" evidence="7">
    <location>
        <begin position="21"/>
        <end position="47"/>
    </location>
</feature>
<dbReference type="InterPro" id="IPR003439">
    <property type="entry name" value="ABC_transporter-like_ATP-bd"/>
</dbReference>
<evidence type="ECO:0000256" key="6">
    <source>
        <dbReference type="ARBA" id="ARBA00023136"/>
    </source>
</evidence>